<evidence type="ECO:0000256" key="4">
    <source>
        <dbReference type="ARBA" id="ARBA00022723"/>
    </source>
</evidence>
<accession>A0A316TCD0</accession>
<keyword evidence="3 6" id="KW-0808">Transferase</keyword>
<dbReference type="InterPro" id="IPR000092">
    <property type="entry name" value="Polyprenyl_synt"/>
</dbReference>
<sequence length="335" mass="35730">MTPAELALPIADVALAARLRERMTKVEAALFEHASSRAPYVTEAARHLLAAGGKRFRPLLVLLAAEAGERPDAEEVRTAACVVEITHVGSLYHDDVMDEAALRRGADSANSRYDNLVAILTGDWLFAKSSELTAQLGPEAVRIQAETFTRLVEGQILETVEPGPDDDPLQHHLEVVAGKTGSLIATSARYGALFSGAKPEVVAALTEYGELVGTAFQLSDDILDIASDSEESGKTPGTDLREGVPTLPVLMARASTDPADARLLELLDPARSDLTDDELHAEALDLLRKHPAMDEARAYVVARAQEAKALLTALPEGSVRSALEAFADVVAVRTA</sequence>
<dbReference type="PANTHER" id="PTHR12001">
    <property type="entry name" value="GERANYLGERANYL PYROPHOSPHATE SYNTHASE"/>
    <property type="match status" value="1"/>
</dbReference>
<dbReference type="Proteomes" id="UP000245507">
    <property type="component" value="Unassembled WGS sequence"/>
</dbReference>
<dbReference type="Gene3D" id="1.10.600.10">
    <property type="entry name" value="Farnesyl Diphosphate Synthase"/>
    <property type="match status" value="1"/>
</dbReference>
<evidence type="ECO:0000256" key="5">
    <source>
        <dbReference type="ARBA" id="ARBA00022842"/>
    </source>
</evidence>
<evidence type="ECO:0000256" key="2">
    <source>
        <dbReference type="ARBA" id="ARBA00006706"/>
    </source>
</evidence>
<gene>
    <name evidence="7" type="ORF">DJ010_15680</name>
</gene>
<dbReference type="GO" id="GO:0046872">
    <property type="term" value="F:metal ion binding"/>
    <property type="evidence" value="ECO:0007669"/>
    <property type="project" value="UniProtKB-KW"/>
</dbReference>
<dbReference type="GO" id="GO:0008299">
    <property type="term" value="P:isoprenoid biosynthetic process"/>
    <property type="evidence" value="ECO:0007669"/>
    <property type="project" value="InterPro"/>
</dbReference>
<proteinExistence type="inferred from homology"/>
<organism evidence="7 8">
    <name type="scientific">Nocardioides silvaticus</name>
    <dbReference type="NCBI Taxonomy" id="2201891"/>
    <lineage>
        <taxon>Bacteria</taxon>
        <taxon>Bacillati</taxon>
        <taxon>Actinomycetota</taxon>
        <taxon>Actinomycetes</taxon>
        <taxon>Propionibacteriales</taxon>
        <taxon>Nocardioidaceae</taxon>
        <taxon>Nocardioides</taxon>
    </lineage>
</organism>
<dbReference type="SFLD" id="SFLDG01017">
    <property type="entry name" value="Polyprenyl_Transferase_Like"/>
    <property type="match status" value="1"/>
</dbReference>
<dbReference type="RefSeq" id="WP_109695423.1">
    <property type="nucleotide sequence ID" value="NZ_QGDD01000007.1"/>
</dbReference>
<dbReference type="EMBL" id="QGDD01000007">
    <property type="protein sequence ID" value="PWN01977.1"/>
    <property type="molecule type" value="Genomic_DNA"/>
</dbReference>
<evidence type="ECO:0000256" key="3">
    <source>
        <dbReference type="ARBA" id="ARBA00022679"/>
    </source>
</evidence>
<protein>
    <submittedName>
        <fullName evidence="7">Geranylgeranyl pyrophosphate synthase</fullName>
    </submittedName>
</protein>
<comment type="similarity">
    <text evidence="2 6">Belongs to the FPP/GGPP synthase family.</text>
</comment>
<comment type="caution">
    <text evidence="7">The sequence shown here is derived from an EMBL/GenBank/DDBJ whole genome shotgun (WGS) entry which is preliminary data.</text>
</comment>
<dbReference type="GO" id="GO:0004659">
    <property type="term" value="F:prenyltransferase activity"/>
    <property type="evidence" value="ECO:0007669"/>
    <property type="project" value="InterPro"/>
</dbReference>
<dbReference type="PROSITE" id="PS00444">
    <property type="entry name" value="POLYPRENYL_SYNTHASE_2"/>
    <property type="match status" value="1"/>
</dbReference>
<dbReference type="InterPro" id="IPR033749">
    <property type="entry name" value="Polyprenyl_synt_CS"/>
</dbReference>
<name>A0A316TCD0_9ACTN</name>
<evidence type="ECO:0000256" key="6">
    <source>
        <dbReference type="RuleBase" id="RU004466"/>
    </source>
</evidence>
<evidence type="ECO:0000313" key="7">
    <source>
        <dbReference type="EMBL" id="PWN01977.1"/>
    </source>
</evidence>
<comment type="cofactor">
    <cofactor evidence="1">
        <name>Mg(2+)</name>
        <dbReference type="ChEBI" id="CHEBI:18420"/>
    </cofactor>
</comment>
<dbReference type="AlphaFoldDB" id="A0A316TCD0"/>
<keyword evidence="8" id="KW-1185">Reference proteome</keyword>
<keyword evidence="5" id="KW-0460">Magnesium</keyword>
<dbReference type="OrthoDB" id="4497239at2"/>
<dbReference type="InterPro" id="IPR008949">
    <property type="entry name" value="Isoprenoid_synthase_dom_sf"/>
</dbReference>
<reference evidence="7 8" key="1">
    <citation type="submission" date="2018-05" db="EMBL/GenBank/DDBJ databases">
        <title>Nocardioides silvaticus genome.</title>
        <authorList>
            <person name="Li C."/>
            <person name="Wang G."/>
        </authorList>
    </citation>
    <scope>NUCLEOTIDE SEQUENCE [LARGE SCALE GENOMIC DNA]</scope>
    <source>
        <strain evidence="7 8">CCTCC AB 2018079</strain>
    </source>
</reference>
<evidence type="ECO:0000313" key="8">
    <source>
        <dbReference type="Proteomes" id="UP000245507"/>
    </source>
</evidence>
<dbReference type="SUPFAM" id="SSF48576">
    <property type="entry name" value="Terpenoid synthases"/>
    <property type="match status" value="1"/>
</dbReference>
<dbReference type="Pfam" id="PF00348">
    <property type="entry name" value="polyprenyl_synt"/>
    <property type="match status" value="1"/>
</dbReference>
<evidence type="ECO:0000256" key="1">
    <source>
        <dbReference type="ARBA" id="ARBA00001946"/>
    </source>
</evidence>
<dbReference type="CDD" id="cd00685">
    <property type="entry name" value="Trans_IPPS_HT"/>
    <property type="match status" value="1"/>
</dbReference>
<keyword evidence="4" id="KW-0479">Metal-binding</keyword>
<dbReference type="PANTHER" id="PTHR12001:SF69">
    <property type="entry name" value="ALL TRANS-POLYPRENYL-DIPHOSPHATE SYNTHASE PDSS1"/>
    <property type="match status" value="1"/>
</dbReference>
<dbReference type="SFLD" id="SFLDS00005">
    <property type="entry name" value="Isoprenoid_Synthase_Type_I"/>
    <property type="match status" value="1"/>
</dbReference>